<protein>
    <submittedName>
        <fullName evidence="2">Uncharacterized protein</fullName>
    </submittedName>
</protein>
<name>A0AA90H9H4_9ACTN</name>
<evidence type="ECO:0000313" key="1">
    <source>
        <dbReference type="EMBL" id="MDI5967429.1"/>
    </source>
</evidence>
<reference evidence="2 3" key="1">
    <citation type="submission" date="2023-05" db="EMBL/GenBank/DDBJ databases">
        <title>Streptantibioticus silvisoli sp. nov., acidotolerant actinomycetes 1 from pine litter.</title>
        <authorList>
            <person name="Swiecimska M."/>
            <person name="Golinska P."/>
            <person name="Sangal V."/>
            <person name="Wachnowicz B."/>
            <person name="Goodfellow M."/>
        </authorList>
    </citation>
    <scope>NUCLEOTIDE SEQUENCE</scope>
    <source>
        <strain evidence="2">SL13</strain>
        <strain evidence="1 3">SL54</strain>
    </source>
</reference>
<dbReference type="Proteomes" id="UP001156398">
    <property type="component" value="Unassembled WGS sequence"/>
</dbReference>
<dbReference type="EMBL" id="JABXJJ020000049">
    <property type="protein sequence ID" value="MDI5973630.1"/>
    <property type="molecule type" value="Genomic_DNA"/>
</dbReference>
<dbReference type="AlphaFoldDB" id="A0AA90H9H4"/>
<accession>A0AA90H9H4</accession>
<evidence type="ECO:0000313" key="3">
    <source>
        <dbReference type="Proteomes" id="UP001156398"/>
    </source>
</evidence>
<comment type="caution">
    <text evidence="2">The sequence shown here is derived from an EMBL/GenBank/DDBJ whole genome shotgun (WGS) entry which is preliminary data.</text>
</comment>
<sequence length="71" mass="8450">MEPRMKYCYTCRSDEMHRPLTDVEKTWLKQKTGRKYVHDCFMCTAEGCRNVREGGNKHPFDPVIRIPTDLE</sequence>
<proteinExistence type="predicted"/>
<evidence type="ECO:0000313" key="2">
    <source>
        <dbReference type="EMBL" id="MDI5973630.1"/>
    </source>
</evidence>
<dbReference type="EMBL" id="JAAGKO020000090">
    <property type="protein sequence ID" value="MDI5967429.1"/>
    <property type="molecule type" value="Genomic_DNA"/>
</dbReference>
<organism evidence="2">
    <name type="scientific">Streptantibioticus silvisoli</name>
    <dbReference type="NCBI Taxonomy" id="2705255"/>
    <lineage>
        <taxon>Bacteria</taxon>
        <taxon>Bacillati</taxon>
        <taxon>Actinomycetota</taxon>
        <taxon>Actinomycetes</taxon>
        <taxon>Kitasatosporales</taxon>
        <taxon>Streptomycetaceae</taxon>
        <taxon>Streptantibioticus</taxon>
    </lineage>
</organism>
<gene>
    <name evidence="1" type="ORF">POF43_032705</name>
    <name evidence="2" type="ORF">POF50_030555</name>
</gene>
<keyword evidence="3" id="KW-1185">Reference proteome</keyword>